<protein>
    <recommendedName>
        <fullName evidence="4">DUF3098 domain-containing protein</fullName>
    </recommendedName>
</protein>
<evidence type="ECO:0000313" key="3">
    <source>
        <dbReference type="Proteomes" id="UP000182762"/>
    </source>
</evidence>
<keyword evidence="1" id="KW-1133">Transmembrane helix</keyword>
<name>A0A1I6BS03_9BACI</name>
<feature type="transmembrane region" description="Helical" evidence="1">
    <location>
        <begin position="7"/>
        <end position="25"/>
    </location>
</feature>
<comment type="caution">
    <text evidence="2">The sequence shown here is derived from an EMBL/GenBank/DDBJ whole genome shotgun (WGS) entry which is preliminary data.</text>
</comment>
<evidence type="ECO:0000313" key="2">
    <source>
        <dbReference type="EMBL" id="SFQ83705.1"/>
    </source>
</evidence>
<gene>
    <name evidence="2" type="ORF">SAMN02745910_04086</name>
</gene>
<accession>A0A1I6BS03</accession>
<organism evidence="2 3">
    <name type="scientific">Priestia endophytica DSM 13796</name>
    <dbReference type="NCBI Taxonomy" id="1121089"/>
    <lineage>
        <taxon>Bacteria</taxon>
        <taxon>Bacillati</taxon>
        <taxon>Bacillota</taxon>
        <taxon>Bacilli</taxon>
        <taxon>Bacillales</taxon>
        <taxon>Bacillaceae</taxon>
        <taxon>Priestia</taxon>
    </lineage>
</organism>
<sequence length="61" mass="6978">MFIQNIHGVFLAILGLVLIFMSYFIRHITEYGSYFGIIGGLLLIIGLILIPEEPAKRRDDR</sequence>
<evidence type="ECO:0008006" key="4">
    <source>
        <dbReference type="Google" id="ProtNLM"/>
    </source>
</evidence>
<dbReference type="Proteomes" id="UP000182762">
    <property type="component" value="Unassembled WGS sequence"/>
</dbReference>
<dbReference type="RefSeq" id="WP_061802600.1">
    <property type="nucleotide sequence ID" value="NZ_FOXX01000013.1"/>
</dbReference>
<feature type="transmembrane region" description="Helical" evidence="1">
    <location>
        <begin position="31"/>
        <end position="51"/>
    </location>
</feature>
<proteinExistence type="predicted"/>
<keyword evidence="3" id="KW-1185">Reference proteome</keyword>
<keyword evidence="1" id="KW-0812">Transmembrane</keyword>
<dbReference type="EMBL" id="FOXX01000013">
    <property type="protein sequence ID" value="SFQ83705.1"/>
    <property type="molecule type" value="Genomic_DNA"/>
</dbReference>
<dbReference type="GeneID" id="93712651"/>
<keyword evidence="1" id="KW-0472">Membrane</keyword>
<evidence type="ECO:0000256" key="1">
    <source>
        <dbReference type="SAM" id="Phobius"/>
    </source>
</evidence>
<reference evidence="2 3" key="1">
    <citation type="submission" date="2016-10" db="EMBL/GenBank/DDBJ databases">
        <authorList>
            <person name="Varghese N."/>
            <person name="Submissions S."/>
        </authorList>
    </citation>
    <scope>NUCLEOTIDE SEQUENCE [LARGE SCALE GENOMIC DNA]</scope>
    <source>
        <strain evidence="2 3">DSM 13796</strain>
    </source>
</reference>